<evidence type="ECO:0000313" key="2">
    <source>
        <dbReference type="Proteomes" id="UP000092504"/>
    </source>
</evidence>
<reference evidence="1 2" key="1">
    <citation type="submission" date="2016-06" db="EMBL/GenBank/DDBJ databases">
        <title>Genome sequence of halotolerant plant growth promoting strain of Halomonas elongata HEK1 isolated from salterns of Rann of Kutch, Gujarat, India.</title>
        <authorList>
            <person name="Gaba S."/>
            <person name="Singh R.N."/>
            <person name="Abrol S."/>
            <person name="Kaushik R."/>
            <person name="Saxena A.K."/>
        </authorList>
    </citation>
    <scope>NUCLEOTIDE SEQUENCE [LARGE SCALE GENOMIC DNA]</scope>
    <source>
        <strain evidence="1 2">HEK1</strain>
    </source>
</reference>
<dbReference type="EMBL" id="MAJD01000002">
    <property type="protein sequence ID" value="OBX33865.1"/>
    <property type="molecule type" value="Genomic_DNA"/>
</dbReference>
<comment type="caution">
    <text evidence="1">The sequence shown here is derived from an EMBL/GenBank/DDBJ whole genome shotgun (WGS) entry which is preliminary data.</text>
</comment>
<protein>
    <submittedName>
        <fullName evidence="1">Uncharacterized protein</fullName>
    </submittedName>
</protein>
<dbReference type="AlphaFoldDB" id="A0A1B8NV56"/>
<dbReference type="PATRIC" id="fig|2746.7.peg.2981"/>
<dbReference type="Proteomes" id="UP000092504">
    <property type="component" value="Unassembled WGS sequence"/>
</dbReference>
<proteinExistence type="predicted"/>
<organism evidence="1 2">
    <name type="scientific">Halomonas elongata</name>
    <dbReference type="NCBI Taxonomy" id="2746"/>
    <lineage>
        <taxon>Bacteria</taxon>
        <taxon>Pseudomonadati</taxon>
        <taxon>Pseudomonadota</taxon>
        <taxon>Gammaproteobacteria</taxon>
        <taxon>Oceanospirillales</taxon>
        <taxon>Halomonadaceae</taxon>
        <taxon>Halomonas</taxon>
    </lineage>
</organism>
<name>A0A1B8NV56_HALEL</name>
<sequence length="143" mass="16502">MSRRWRDSLARASVATRLLLGALLLIGLLLPLAGLGLAHHFRDSVTTVFDERLESLLNVVIAGVRFDEVEQRLIHERTLDDPRFRQVFSGWYWQVSDGDARVLTSRSLWDQRLTLDDATAPRDIVGPETSRCAWFRERSGWRR</sequence>
<accession>A0A1B8NV56</accession>
<gene>
    <name evidence="1" type="ORF">A8U91_02908</name>
</gene>
<evidence type="ECO:0000313" key="1">
    <source>
        <dbReference type="EMBL" id="OBX33865.1"/>
    </source>
</evidence>